<keyword evidence="13 16" id="KW-0472">Membrane</keyword>
<dbReference type="GO" id="GO:0005524">
    <property type="term" value="F:ATP binding"/>
    <property type="evidence" value="ECO:0007669"/>
    <property type="project" value="UniProtKB-KW"/>
</dbReference>
<evidence type="ECO:0000256" key="13">
    <source>
        <dbReference type="ARBA" id="ARBA00023136"/>
    </source>
</evidence>
<dbReference type="InterPro" id="IPR029787">
    <property type="entry name" value="Nucleotide_cyclase"/>
</dbReference>
<evidence type="ECO:0000256" key="15">
    <source>
        <dbReference type="RuleBase" id="RU000405"/>
    </source>
</evidence>
<evidence type="ECO:0000256" key="7">
    <source>
        <dbReference type="ARBA" id="ARBA00022723"/>
    </source>
</evidence>
<dbReference type="PANTHER" id="PTHR45627:SF16">
    <property type="entry name" value="ADENYLATE CYCLASE"/>
    <property type="match status" value="1"/>
</dbReference>
<name>A0ABD6EGP0_9BILA</name>
<evidence type="ECO:0000313" key="18">
    <source>
        <dbReference type="EMBL" id="MFH4979148.1"/>
    </source>
</evidence>
<keyword evidence="7" id="KW-0479">Metal-binding</keyword>
<evidence type="ECO:0000259" key="17">
    <source>
        <dbReference type="PROSITE" id="PS50125"/>
    </source>
</evidence>
<evidence type="ECO:0000256" key="3">
    <source>
        <dbReference type="ARBA" id="ARBA00001946"/>
    </source>
</evidence>
<keyword evidence="14 15" id="KW-0456">Lyase</keyword>
<dbReference type="Gene3D" id="3.30.70.1230">
    <property type="entry name" value="Nucleotide cyclase"/>
    <property type="match status" value="1"/>
</dbReference>
<keyword evidence="6 16" id="KW-0812">Transmembrane</keyword>
<comment type="similarity">
    <text evidence="15">Belongs to the adenylyl cyclase class-4/guanylyl cyclase family.</text>
</comment>
<dbReference type="InterPro" id="IPR009398">
    <property type="entry name" value="Adcy_conserved_dom"/>
</dbReference>
<dbReference type="Pfam" id="PF16214">
    <property type="entry name" value="AC_N"/>
    <property type="match status" value="1"/>
</dbReference>
<dbReference type="SMART" id="SM00044">
    <property type="entry name" value="CYCc"/>
    <property type="match status" value="1"/>
</dbReference>
<evidence type="ECO:0000256" key="8">
    <source>
        <dbReference type="ARBA" id="ARBA00022741"/>
    </source>
</evidence>
<evidence type="ECO:0000256" key="11">
    <source>
        <dbReference type="ARBA" id="ARBA00022989"/>
    </source>
</evidence>
<dbReference type="GO" id="GO:0004016">
    <property type="term" value="F:adenylate cyclase activity"/>
    <property type="evidence" value="ECO:0007669"/>
    <property type="project" value="UniProtKB-EC"/>
</dbReference>
<accession>A0ABD6EGP0</accession>
<dbReference type="EMBL" id="JBGFUD010003901">
    <property type="protein sequence ID" value="MFH4979148.1"/>
    <property type="molecule type" value="Genomic_DNA"/>
</dbReference>
<reference evidence="18 19" key="1">
    <citation type="submission" date="2024-08" db="EMBL/GenBank/DDBJ databases">
        <title>Gnathostoma spinigerum genome.</title>
        <authorList>
            <person name="Gonzalez-Bertolin B."/>
            <person name="Monzon S."/>
            <person name="Zaballos A."/>
            <person name="Jimenez P."/>
            <person name="Dekumyoy P."/>
            <person name="Varona S."/>
            <person name="Cuesta I."/>
            <person name="Sumanam S."/>
            <person name="Adisakwattana P."/>
            <person name="Gasser R.B."/>
            <person name="Hernandez-Gonzalez A."/>
            <person name="Young N.D."/>
            <person name="Perteguer M.J."/>
        </authorList>
    </citation>
    <scope>NUCLEOTIDE SEQUENCE [LARGE SCALE GENOMIC DNA]</scope>
    <source>
        <strain evidence="18">AL3</strain>
        <tissue evidence="18">Liver</tissue>
    </source>
</reference>
<dbReference type="Pfam" id="PF06327">
    <property type="entry name" value="Adcy_cons_dom"/>
    <property type="match status" value="1"/>
</dbReference>
<organism evidence="18 19">
    <name type="scientific">Gnathostoma spinigerum</name>
    <dbReference type="NCBI Taxonomy" id="75299"/>
    <lineage>
        <taxon>Eukaryota</taxon>
        <taxon>Metazoa</taxon>
        <taxon>Ecdysozoa</taxon>
        <taxon>Nematoda</taxon>
        <taxon>Chromadorea</taxon>
        <taxon>Rhabditida</taxon>
        <taxon>Spirurina</taxon>
        <taxon>Gnathostomatomorpha</taxon>
        <taxon>Gnathostomatoidea</taxon>
        <taxon>Gnathostomatidae</taxon>
        <taxon>Gnathostoma</taxon>
    </lineage>
</organism>
<dbReference type="PROSITE" id="PS50125">
    <property type="entry name" value="GUANYLATE_CYCLASE_2"/>
    <property type="match status" value="1"/>
</dbReference>
<keyword evidence="9" id="KW-0067">ATP-binding</keyword>
<dbReference type="EC" id="4.6.1.1" evidence="5"/>
<evidence type="ECO:0000256" key="14">
    <source>
        <dbReference type="ARBA" id="ARBA00023239"/>
    </source>
</evidence>
<evidence type="ECO:0000256" key="10">
    <source>
        <dbReference type="ARBA" id="ARBA00022842"/>
    </source>
</evidence>
<dbReference type="Proteomes" id="UP001608902">
    <property type="component" value="Unassembled WGS sequence"/>
</dbReference>
<gene>
    <name evidence="18" type="ORF">AB6A40_005857</name>
</gene>
<feature type="domain" description="Guanylate cyclase" evidence="17">
    <location>
        <begin position="103"/>
        <end position="230"/>
    </location>
</feature>
<keyword evidence="10" id="KW-0460">Magnesium</keyword>
<evidence type="ECO:0000256" key="12">
    <source>
        <dbReference type="ARBA" id="ARBA00022998"/>
    </source>
</evidence>
<dbReference type="CDD" id="cd07302">
    <property type="entry name" value="CHD"/>
    <property type="match status" value="1"/>
</dbReference>
<proteinExistence type="inferred from homology"/>
<dbReference type="PANTHER" id="PTHR45627">
    <property type="entry name" value="ADENYLATE CYCLASE TYPE 1"/>
    <property type="match status" value="1"/>
</dbReference>
<keyword evidence="11 16" id="KW-1133">Transmembrane helix</keyword>
<evidence type="ECO:0000256" key="16">
    <source>
        <dbReference type="SAM" id="Phobius"/>
    </source>
</evidence>
<dbReference type="GO" id="GO:0046872">
    <property type="term" value="F:metal ion binding"/>
    <property type="evidence" value="ECO:0007669"/>
    <property type="project" value="UniProtKB-KW"/>
</dbReference>
<dbReference type="GO" id="GO:0016020">
    <property type="term" value="C:membrane"/>
    <property type="evidence" value="ECO:0007669"/>
    <property type="project" value="UniProtKB-SubCell"/>
</dbReference>
<comment type="catalytic activity">
    <reaction evidence="2">
        <text>ATP = 3',5'-cyclic AMP + diphosphate</text>
        <dbReference type="Rhea" id="RHEA:15389"/>
        <dbReference type="ChEBI" id="CHEBI:30616"/>
        <dbReference type="ChEBI" id="CHEBI:33019"/>
        <dbReference type="ChEBI" id="CHEBI:58165"/>
        <dbReference type="EC" id="4.6.1.1"/>
    </reaction>
</comment>
<evidence type="ECO:0000256" key="9">
    <source>
        <dbReference type="ARBA" id="ARBA00022840"/>
    </source>
</evidence>
<evidence type="ECO:0000256" key="1">
    <source>
        <dbReference type="ARBA" id="ARBA00001436"/>
    </source>
</evidence>
<dbReference type="Pfam" id="PF00211">
    <property type="entry name" value="Guanylate_cyc"/>
    <property type="match status" value="1"/>
</dbReference>
<comment type="catalytic activity">
    <reaction evidence="1">
        <text>GTP = 3',5'-cyclic GMP + diphosphate</text>
        <dbReference type="Rhea" id="RHEA:13665"/>
        <dbReference type="ChEBI" id="CHEBI:33019"/>
        <dbReference type="ChEBI" id="CHEBI:37565"/>
        <dbReference type="ChEBI" id="CHEBI:57746"/>
        <dbReference type="EC" id="4.6.1.2"/>
    </reaction>
</comment>
<comment type="subcellular location">
    <subcellularLocation>
        <location evidence="4">Membrane</location>
        <topology evidence="4">Multi-pass membrane protein</topology>
    </subcellularLocation>
</comment>
<evidence type="ECO:0000256" key="6">
    <source>
        <dbReference type="ARBA" id="ARBA00022692"/>
    </source>
</evidence>
<dbReference type="SUPFAM" id="SSF55073">
    <property type="entry name" value="Nucleotide cyclase"/>
    <property type="match status" value="1"/>
</dbReference>
<evidence type="ECO:0000256" key="2">
    <source>
        <dbReference type="ARBA" id="ARBA00001593"/>
    </source>
</evidence>
<dbReference type="PROSITE" id="PS51257">
    <property type="entry name" value="PROKAR_LIPOPROTEIN"/>
    <property type="match status" value="1"/>
</dbReference>
<feature type="transmembrane region" description="Helical" evidence="16">
    <location>
        <begin position="12"/>
        <end position="31"/>
    </location>
</feature>
<keyword evidence="8" id="KW-0547">Nucleotide-binding</keyword>
<dbReference type="AlphaFoldDB" id="A0ABD6EGP0"/>
<keyword evidence="19" id="KW-1185">Reference proteome</keyword>
<dbReference type="InterPro" id="IPR032628">
    <property type="entry name" value="AC_N"/>
</dbReference>
<dbReference type="PROSITE" id="PS00452">
    <property type="entry name" value="GUANYLATE_CYCLASE_1"/>
    <property type="match status" value="1"/>
</dbReference>
<sequence>MQAVKDDSVKQLLVELSMLLAMNIIGFFACAPSEQLQKQTFTETRKCVEKRILLLRENIKQEDILLSVLPRHIANDVRKDIVADGQSSTMFHKIYIRKHDIISILFADICGFTNLASECNAEDLVQLLNELFARFDHLAYRNHCMRIKILGDCYYCVSGLPEYRANHAQCCVEMGLEMIEAIKLVRDVTHVNVNMRVGIHTGRAHCGVLGLKKWQFDVWSDDVTIANHMESGGLPGRIHITQATLDCLGGAYKVEPGHGEERSTYLAEHNIKTYLIVPDGDEHTDMERQNINPTGEKGLRVTGYVGETMHKRGNSMRRPVEQKKPLEVEVESYLLQGIRAISKDTWRSSYCNNTTLRFRKRKMEKKFLECRKETVLAEIACALFIFLISSVALSLSGLGGMSIPILLCHPIHLVTKNSDLESLPDYHETTVRISISCFLPIAENKRLVRYEYVVKVVFPSSGLNNVNICDSFDFTKTLLKDKLFKNIMKKLTKNRVKSTVTKSKGVSILSDIHYLVCPIFCSTQKLHSPP</sequence>
<evidence type="ECO:0000256" key="5">
    <source>
        <dbReference type="ARBA" id="ARBA00012201"/>
    </source>
</evidence>
<keyword evidence="12" id="KW-0115">cAMP biosynthesis</keyword>
<dbReference type="InterPro" id="IPR001054">
    <property type="entry name" value="A/G_cyclase"/>
</dbReference>
<evidence type="ECO:0000256" key="4">
    <source>
        <dbReference type="ARBA" id="ARBA00004141"/>
    </source>
</evidence>
<evidence type="ECO:0000313" key="19">
    <source>
        <dbReference type="Proteomes" id="UP001608902"/>
    </source>
</evidence>
<dbReference type="GO" id="GO:0004383">
    <property type="term" value="F:guanylate cyclase activity"/>
    <property type="evidence" value="ECO:0007669"/>
    <property type="project" value="UniProtKB-EC"/>
</dbReference>
<dbReference type="FunFam" id="3.30.70.1230:FF:000114">
    <property type="entry name" value="Adenylate cyclase 8 (brain)"/>
    <property type="match status" value="1"/>
</dbReference>
<protein>
    <recommendedName>
        <fullName evidence="5">adenylate cyclase</fullName>
        <ecNumber evidence="5">4.6.1.1</ecNumber>
    </recommendedName>
</protein>
<comment type="cofactor">
    <cofactor evidence="3">
        <name>Mg(2+)</name>
        <dbReference type="ChEBI" id="CHEBI:18420"/>
    </cofactor>
</comment>
<dbReference type="GO" id="GO:0006171">
    <property type="term" value="P:cAMP biosynthetic process"/>
    <property type="evidence" value="ECO:0007669"/>
    <property type="project" value="UniProtKB-KW"/>
</dbReference>
<dbReference type="InterPro" id="IPR018297">
    <property type="entry name" value="A/G_cyclase_CS"/>
</dbReference>
<comment type="caution">
    <text evidence="18">The sequence shown here is derived from an EMBL/GenBank/DDBJ whole genome shotgun (WGS) entry which is preliminary data.</text>
</comment>